<evidence type="ECO:0000313" key="4">
    <source>
        <dbReference type="Proteomes" id="UP000316747"/>
    </source>
</evidence>
<evidence type="ECO:0000256" key="1">
    <source>
        <dbReference type="SAM" id="Phobius"/>
    </source>
</evidence>
<dbReference type="Proteomes" id="UP000316747">
    <property type="component" value="Unassembled WGS sequence"/>
</dbReference>
<keyword evidence="1" id="KW-1133">Transmembrane helix</keyword>
<keyword evidence="3" id="KW-0269">Exonuclease</keyword>
<dbReference type="RefSeq" id="WP_260439765.1">
    <property type="nucleotide sequence ID" value="NZ_VFPM01000002.1"/>
</dbReference>
<keyword evidence="1" id="KW-0812">Transmembrane</keyword>
<protein>
    <submittedName>
        <fullName evidence="3">Endonuclease/exonuclease/phosphatase (EEP) superfamily protein YafD</fullName>
    </submittedName>
</protein>
<feature type="transmembrane region" description="Helical" evidence="1">
    <location>
        <begin position="12"/>
        <end position="30"/>
    </location>
</feature>
<feature type="domain" description="Endonuclease/exonuclease/phosphatase" evidence="2">
    <location>
        <begin position="100"/>
        <end position="308"/>
    </location>
</feature>
<keyword evidence="3" id="KW-0540">Nuclease</keyword>
<evidence type="ECO:0000259" key="2">
    <source>
        <dbReference type="Pfam" id="PF03372"/>
    </source>
</evidence>
<gene>
    <name evidence="3" type="ORF">FBY41_2766</name>
</gene>
<dbReference type="EMBL" id="VFPM01000002">
    <property type="protein sequence ID" value="TQM62728.1"/>
    <property type="molecule type" value="Genomic_DNA"/>
</dbReference>
<feature type="transmembrane region" description="Helical" evidence="1">
    <location>
        <begin position="64"/>
        <end position="86"/>
    </location>
</feature>
<accession>A0A543HWH4</accession>
<dbReference type="InterPro" id="IPR036691">
    <property type="entry name" value="Endo/exonu/phosph_ase_sf"/>
</dbReference>
<comment type="caution">
    <text evidence="3">The sequence shown here is derived from an EMBL/GenBank/DDBJ whole genome shotgun (WGS) entry which is preliminary data.</text>
</comment>
<evidence type="ECO:0000313" key="3">
    <source>
        <dbReference type="EMBL" id="TQM62728.1"/>
    </source>
</evidence>
<keyword evidence="4" id="KW-1185">Reference proteome</keyword>
<dbReference type="GO" id="GO:0004527">
    <property type="term" value="F:exonuclease activity"/>
    <property type="evidence" value="ECO:0007669"/>
    <property type="project" value="UniProtKB-KW"/>
</dbReference>
<reference evidence="3 4" key="1">
    <citation type="submission" date="2019-06" db="EMBL/GenBank/DDBJ databases">
        <title>Genome sequencing of plant associated microbes to promote plant fitness in Sorghum bicolor and Oryza sativa.</title>
        <authorList>
            <person name="Coleman-Derr D."/>
        </authorList>
    </citation>
    <scope>NUCLEOTIDE SEQUENCE [LARGE SCALE GENOMIC DNA]</scope>
    <source>
        <strain evidence="3 4">KV-663</strain>
    </source>
</reference>
<name>A0A543HWH4_9MICO</name>
<dbReference type="InterPro" id="IPR005135">
    <property type="entry name" value="Endo/exonuclease/phosphatase"/>
</dbReference>
<keyword evidence="1" id="KW-0472">Membrane</keyword>
<keyword evidence="3" id="KW-0255">Endonuclease</keyword>
<dbReference type="Pfam" id="PF03372">
    <property type="entry name" value="Exo_endo_phos"/>
    <property type="match status" value="1"/>
</dbReference>
<dbReference type="GO" id="GO:0004519">
    <property type="term" value="F:endonuclease activity"/>
    <property type="evidence" value="ECO:0007669"/>
    <property type="project" value="UniProtKB-KW"/>
</dbReference>
<dbReference type="AlphaFoldDB" id="A0A543HWH4"/>
<sequence>MRSEVRRRLTDVALLVVLLGLVAVGALRWVDTTAYPVVVLQTAAPFVAIGLLLLTVLTAALRRWWVLLPVGVALVVAATQVAPAFVSHASPDATRDLTVMSSNLRVGRAQPTQLMDAVRFHAVDVLVLTEVTPSALEGLRREGADSYFPQRAGEAEVDGYAGTMVLSRYPLREVSADLGGSPNRQPEVVVTVDGVDLRVQTAHPAAPIPGQTAEWRAGLRALQAWKERQTETGPILLVGDFNSSSAHPGFRAVADGLDDAQRTTGSGWVRTWPYAGSRLPPFVQLDHVLSRGLTVIDSGQVAMNGTDHAAVWGSYALPDAP</sequence>
<dbReference type="Gene3D" id="3.60.10.10">
    <property type="entry name" value="Endonuclease/exonuclease/phosphatase"/>
    <property type="match status" value="1"/>
</dbReference>
<dbReference type="SUPFAM" id="SSF56219">
    <property type="entry name" value="DNase I-like"/>
    <property type="match status" value="1"/>
</dbReference>
<feature type="transmembrane region" description="Helical" evidence="1">
    <location>
        <begin position="36"/>
        <end position="57"/>
    </location>
</feature>
<proteinExistence type="predicted"/>
<organism evidence="3 4">
    <name type="scientific">Humibacillus xanthopallidus</name>
    <dbReference type="NCBI Taxonomy" id="412689"/>
    <lineage>
        <taxon>Bacteria</taxon>
        <taxon>Bacillati</taxon>
        <taxon>Actinomycetota</taxon>
        <taxon>Actinomycetes</taxon>
        <taxon>Micrococcales</taxon>
        <taxon>Intrasporangiaceae</taxon>
        <taxon>Humibacillus</taxon>
    </lineage>
</organism>
<keyword evidence="3" id="KW-0378">Hydrolase</keyword>